<dbReference type="WBParaSite" id="PDA_v2.g3225.t1">
    <property type="protein sequence ID" value="PDA_v2.g3225.t1"/>
    <property type="gene ID" value="PDA_v2.g3225"/>
</dbReference>
<evidence type="ECO:0000313" key="3">
    <source>
        <dbReference type="WBParaSite" id="PDA_v2.g3225.t1"/>
    </source>
</evidence>
<keyword evidence="2" id="KW-1185">Reference proteome</keyword>
<organism evidence="2 3">
    <name type="scientific">Panagrolaimus davidi</name>
    <dbReference type="NCBI Taxonomy" id="227884"/>
    <lineage>
        <taxon>Eukaryota</taxon>
        <taxon>Metazoa</taxon>
        <taxon>Ecdysozoa</taxon>
        <taxon>Nematoda</taxon>
        <taxon>Chromadorea</taxon>
        <taxon>Rhabditida</taxon>
        <taxon>Tylenchina</taxon>
        <taxon>Panagrolaimomorpha</taxon>
        <taxon>Panagrolaimoidea</taxon>
        <taxon>Panagrolaimidae</taxon>
        <taxon>Panagrolaimus</taxon>
    </lineage>
</organism>
<feature type="region of interest" description="Disordered" evidence="1">
    <location>
        <begin position="1"/>
        <end position="286"/>
    </location>
</feature>
<accession>A0A914QIC9</accession>
<feature type="compositionally biased region" description="Low complexity" evidence="1">
    <location>
        <begin position="107"/>
        <end position="117"/>
    </location>
</feature>
<dbReference type="AlphaFoldDB" id="A0A914QIC9"/>
<protein>
    <submittedName>
        <fullName evidence="3">Uncharacterized protein</fullName>
    </submittedName>
</protein>
<feature type="compositionally biased region" description="Basic residues" evidence="1">
    <location>
        <begin position="65"/>
        <end position="74"/>
    </location>
</feature>
<feature type="compositionally biased region" description="Basic residues" evidence="1">
    <location>
        <begin position="275"/>
        <end position="286"/>
    </location>
</feature>
<evidence type="ECO:0000256" key="1">
    <source>
        <dbReference type="SAM" id="MobiDB-lite"/>
    </source>
</evidence>
<evidence type="ECO:0000313" key="2">
    <source>
        <dbReference type="Proteomes" id="UP000887578"/>
    </source>
</evidence>
<proteinExistence type="predicted"/>
<feature type="compositionally biased region" description="Polar residues" evidence="1">
    <location>
        <begin position="220"/>
        <end position="274"/>
    </location>
</feature>
<feature type="compositionally biased region" description="Basic and acidic residues" evidence="1">
    <location>
        <begin position="161"/>
        <end position="172"/>
    </location>
</feature>
<feature type="compositionally biased region" description="Polar residues" evidence="1">
    <location>
        <begin position="135"/>
        <end position="158"/>
    </location>
</feature>
<feature type="compositionally biased region" description="Basic and acidic residues" evidence="1">
    <location>
        <begin position="75"/>
        <end position="91"/>
    </location>
</feature>
<feature type="compositionally biased region" description="Basic residues" evidence="1">
    <location>
        <begin position="27"/>
        <end position="41"/>
    </location>
</feature>
<reference evidence="3" key="1">
    <citation type="submission" date="2022-11" db="UniProtKB">
        <authorList>
            <consortium name="WormBaseParasite"/>
        </authorList>
    </citation>
    <scope>IDENTIFICATION</scope>
</reference>
<name>A0A914QIC9_9BILA</name>
<dbReference type="Proteomes" id="UP000887578">
    <property type="component" value="Unplaced"/>
</dbReference>
<feature type="compositionally biased region" description="Polar residues" evidence="1">
    <location>
        <begin position="9"/>
        <end position="23"/>
    </location>
</feature>
<sequence>MEDLKLENNETSYIDEQIASPQQDKARKLKPMKRSRKKKSSPKPSTSKPTLRVRTRNSIRVENKRARKTSTTRKHSSEFDSDNRKKSEESHNSVLDVLDFDDESDGSESSYETSSLDGFIQPDSESEEELYDESITMSDLQKNASSEDSDASTPSTLNDEIYTRDDSVERDLPATIPRATIKNTPTTPKTTPFLAHLGKARYSSDAATTTPRRPAAPALSSKSGTFNQSHTVHVTQHPSKSVGRNETPSNVLSRQNQQSGEPSDQPFGPSSGSLRKTRRQILLIHH</sequence>
<feature type="compositionally biased region" description="Low complexity" evidence="1">
    <location>
        <begin position="206"/>
        <end position="218"/>
    </location>
</feature>